<protein>
    <submittedName>
        <fullName evidence="2">Uncharacterized protein</fullName>
    </submittedName>
</protein>
<evidence type="ECO:0000313" key="3">
    <source>
        <dbReference type="Proteomes" id="UP001488805"/>
    </source>
</evidence>
<organism evidence="2 3">
    <name type="scientific">Zoarces viviparus</name>
    <name type="common">Viviparous eelpout</name>
    <name type="synonym">Blennius viviparus</name>
    <dbReference type="NCBI Taxonomy" id="48416"/>
    <lineage>
        <taxon>Eukaryota</taxon>
        <taxon>Metazoa</taxon>
        <taxon>Chordata</taxon>
        <taxon>Craniata</taxon>
        <taxon>Vertebrata</taxon>
        <taxon>Euteleostomi</taxon>
        <taxon>Actinopterygii</taxon>
        <taxon>Neopterygii</taxon>
        <taxon>Teleostei</taxon>
        <taxon>Neoteleostei</taxon>
        <taxon>Acanthomorphata</taxon>
        <taxon>Eupercaria</taxon>
        <taxon>Perciformes</taxon>
        <taxon>Cottioidei</taxon>
        <taxon>Zoarcales</taxon>
        <taxon>Zoarcidae</taxon>
        <taxon>Zoarcinae</taxon>
        <taxon>Zoarces</taxon>
    </lineage>
</organism>
<sequence>MTFFTSPHPSGPGHRATDLGDPIVMGDPTTEPCQLVLTLEWNRHAVWISSQSPIKPLSGRLTDWELWGNRGIQSTGIYPPVWVSSQGWVYVPDFNTRPTPLCSLRNHSLLCQAITARREAMGGPDNTLLGPNVPPFTVRVYGLPYHSPNPFTASTEEMMEAHQNPAADPLSLMMRALQQAADEEAAAAAGKCQHCGK</sequence>
<reference evidence="2 3" key="1">
    <citation type="journal article" date="2024" name="Genome Biol. Evol.">
        <title>Chromosome-level genome assembly of the viviparous eelpout Zoarces viviparus.</title>
        <authorList>
            <person name="Fuhrmann N."/>
            <person name="Brasseur M.V."/>
            <person name="Bakowski C.E."/>
            <person name="Podsiadlowski L."/>
            <person name="Prost S."/>
            <person name="Krehenwinkel H."/>
            <person name="Mayer C."/>
        </authorList>
    </citation>
    <scope>NUCLEOTIDE SEQUENCE [LARGE SCALE GENOMIC DNA]</scope>
    <source>
        <strain evidence="2">NO-MEL_2022_Ind0_liver</strain>
    </source>
</reference>
<keyword evidence="3" id="KW-1185">Reference proteome</keyword>
<comment type="caution">
    <text evidence="2">The sequence shown here is derived from an EMBL/GenBank/DDBJ whole genome shotgun (WGS) entry which is preliminary data.</text>
</comment>
<proteinExistence type="predicted"/>
<dbReference type="AlphaFoldDB" id="A0AAW1E0C4"/>
<dbReference type="Proteomes" id="UP001488805">
    <property type="component" value="Unassembled WGS sequence"/>
</dbReference>
<evidence type="ECO:0000313" key="2">
    <source>
        <dbReference type="EMBL" id="KAK9515941.1"/>
    </source>
</evidence>
<feature type="region of interest" description="Disordered" evidence="1">
    <location>
        <begin position="1"/>
        <end position="20"/>
    </location>
</feature>
<name>A0AAW1E0C4_ZOAVI</name>
<dbReference type="EMBL" id="JBCEZU010000586">
    <property type="protein sequence ID" value="KAK9515941.1"/>
    <property type="molecule type" value="Genomic_DNA"/>
</dbReference>
<evidence type="ECO:0000256" key="1">
    <source>
        <dbReference type="SAM" id="MobiDB-lite"/>
    </source>
</evidence>
<gene>
    <name evidence="2" type="ORF">VZT92_026537</name>
</gene>
<accession>A0AAW1E0C4</accession>